<keyword evidence="2" id="KW-1185">Reference proteome</keyword>
<evidence type="ECO:0000313" key="2">
    <source>
        <dbReference type="Proteomes" id="UP001227543"/>
    </source>
</evidence>
<evidence type="ECO:0000313" key="1">
    <source>
        <dbReference type="EMBL" id="KAK1494175.1"/>
    </source>
</evidence>
<name>A0ABQ9R4A8_9PEZI</name>
<organism evidence="1 2">
    <name type="scientific">Colletotrichum tamarilloi</name>
    <dbReference type="NCBI Taxonomy" id="1209934"/>
    <lineage>
        <taxon>Eukaryota</taxon>
        <taxon>Fungi</taxon>
        <taxon>Dikarya</taxon>
        <taxon>Ascomycota</taxon>
        <taxon>Pezizomycotina</taxon>
        <taxon>Sordariomycetes</taxon>
        <taxon>Hypocreomycetidae</taxon>
        <taxon>Glomerellales</taxon>
        <taxon>Glomerellaceae</taxon>
        <taxon>Colletotrichum</taxon>
        <taxon>Colletotrichum acutatum species complex</taxon>
    </lineage>
</organism>
<dbReference type="EMBL" id="MLFU01000034">
    <property type="protein sequence ID" value="KAK1494175.1"/>
    <property type="molecule type" value="Genomic_DNA"/>
</dbReference>
<proteinExistence type="predicted"/>
<reference evidence="1 2" key="1">
    <citation type="submission" date="2016-10" db="EMBL/GenBank/DDBJ databases">
        <title>The genome sequence of Colletotrichum fioriniae PJ7.</title>
        <authorList>
            <person name="Baroncelli R."/>
        </authorList>
    </citation>
    <scope>NUCLEOTIDE SEQUENCE [LARGE SCALE GENOMIC DNA]</scope>
    <source>
        <strain evidence="1 2">Tom-12</strain>
    </source>
</reference>
<dbReference type="RefSeq" id="XP_060380258.1">
    <property type="nucleotide sequence ID" value="XM_060525076.1"/>
</dbReference>
<gene>
    <name evidence="1" type="ORF">CTAM01_09056</name>
</gene>
<sequence>MLARSTDALTALHAPNHTIDAQTHRHHHTAPDAYSLGRLFIGQADIRPKASNHDANSLSCFFERLRPPSPLFAVKCLACVRPFLSFCRPFLSDNPIPGGGRTSYSTDPAH</sequence>
<dbReference type="GeneID" id="85409314"/>
<dbReference type="Proteomes" id="UP001227543">
    <property type="component" value="Unassembled WGS sequence"/>
</dbReference>
<protein>
    <submittedName>
        <fullName evidence="1">Uncharacterized protein</fullName>
    </submittedName>
</protein>
<comment type="caution">
    <text evidence="1">The sequence shown here is derived from an EMBL/GenBank/DDBJ whole genome shotgun (WGS) entry which is preliminary data.</text>
</comment>
<accession>A0ABQ9R4A8</accession>